<reference evidence="2" key="1">
    <citation type="submission" date="2020-03" db="EMBL/GenBank/DDBJ databases">
        <authorList>
            <person name="Weist P."/>
        </authorList>
    </citation>
    <scope>NUCLEOTIDE SEQUENCE</scope>
</reference>
<evidence type="ECO:0000313" key="2">
    <source>
        <dbReference type="EMBL" id="CAB1423180.1"/>
    </source>
</evidence>
<sequence>MRGTIELVQTPQTISHQPALKVVTQQLSRIKAADSKCHAGLTPPRRTLGWTAALQCALGNCVFINTQSEAANIKSLGREEEKGVKREGGEKELRRRKEEDQLQTD</sequence>
<dbReference type="EMBL" id="CADEAL010000639">
    <property type="protein sequence ID" value="CAB1423180.1"/>
    <property type="molecule type" value="Genomic_DNA"/>
</dbReference>
<feature type="region of interest" description="Disordered" evidence="1">
    <location>
        <begin position="76"/>
        <end position="105"/>
    </location>
</feature>
<organism evidence="2 3">
    <name type="scientific">Pleuronectes platessa</name>
    <name type="common">European plaice</name>
    <dbReference type="NCBI Taxonomy" id="8262"/>
    <lineage>
        <taxon>Eukaryota</taxon>
        <taxon>Metazoa</taxon>
        <taxon>Chordata</taxon>
        <taxon>Craniata</taxon>
        <taxon>Vertebrata</taxon>
        <taxon>Euteleostomi</taxon>
        <taxon>Actinopterygii</taxon>
        <taxon>Neopterygii</taxon>
        <taxon>Teleostei</taxon>
        <taxon>Neoteleostei</taxon>
        <taxon>Acanthomorphata</taxon>
        <taxon>Carangaria</taxon>
        <taxon>Pleuronectiformes</taxon>
        <taxon>Pleuronectoidei</taxon>
        <taxon>Pleuronectidae</taxon>
        <taxon>Pleuronectes</taxon>
    </lineage>
</organism>
<gene>
    <name evidence="2" type="ORF">PLEPLA_LOCUS11098</name>
</gene>
<evidence type="ECO:0000313" key="3">
    <source>
        <dbReference type="Proteomes" id="UP001153269"/>
    </source>
</evidence>
<accession>A0A9N7Y9E4</accession>
<dbReference type="AlphaFoldDB" id="A0A9N7Y9E4"/>
<protein>
    <submittedName>
        <fullName evidence="2">Uncharacterized protein</fullName>
    </submittedName>
</protein>
<name>A0A9N7Y9E4_PLEPL</name>
<keyword evidence="3" id="KW-1185">Reference proteome</keyword>
<dbReference type="Proteomes" id="UP001153269">
    <property type="component" value="Unassembled WGS sequence"/>
</dbReference>
<evidence type="ECO:0000256" key="1">
    <source>
        <dbReference type="SAM" id="MobiDB-lite"/>
    </source>
</evidence>
<proteinExistence type="predicted"/>
<comment type="caution">
    <text evidence="2">The sequence shown here is derived from an EMBL/GenBank/DDBJ whole genome shotgun (WGS) entry which is preliminary data.</text>
</comment>